<feature type="compositionally biased region" description="Polar residues" evidence="1">
    <location>
        <begin position="563"/>
        <end position="576"/>
    </location>
</feature>
<protein>
    <submittedName>
        <fullName evidence="2">Uncharacterized protein</fullName>
    </submittedName>
</protein>
<reference evidence="2" key="2">
    <citation type="journal article" date="2020" name="Nat. Commun.">
        <title>Large-scale genome sequencing of mycorrhizal fungi provides insights into the early evolution of symbiotic traits.</title>
        <authorList>
            <person name="Miyauchi S."/>
            <person name="Kiss E."/>
            <person name="Kuo A."/>
            <person name="Drula E."/>
            <person name="Kohler A."/>
            <person name="Sanchez-Garcia M."/>
            <person name="Morin E."/>
            <person name="Andreopoulos B."/>
            <person name="Barry K.W."/>
            <person name="Bonito G."/>
            <person name="Buee M."/>
            <person name="Carver A."/>
            <person name="Chen C."/>
            <person name="Cichocki N."/>
            <person name="Clum A."/>
            <person name="Culley D."/>
            <person name="Crous P.W."/>
            <person name="Fauchery L."/>
            <person name="Girlanda M."/>
            <person name="Hayes R.D."/>
            <person name="Keri Z."/>
            <person name="LaButti K."/>
            <person name="Lipzen A."/>
            <person name="Lombard V."/>
            <person name="Magnuson J."/>
            <person name="Maillard F."/>
            <person name="Murat C."/>
            <person name="Nolan M."/>
            <person name="Ohm R.A."/>
            <person name="Pangilinan J."/>
            <person name="Pereira M.F."/>
            <person name="Perotto S."/>
            <person name="Peter M."/>
            <person name="Pfister S."/>
            <person name="Riley R."/>
            <person name="Sitrit Y."/>
            <person name="Stielow J.B."/>
            <person name="Szollosi G."/>
            <person name="Zifcakova L."/>
            <person name="Stursova M."/>
            <person name="Spatafora J.W."/>
            <person name="Tedersoo L."/>
            <person name="Vaario L.M."/>
            <person name="Yamada A."/>
            <person name="Yan M."/>
            <person name="Wang P."/>
            <person name="Xu J."/>
            <person name="Bruns T."/>
            <person name="Baldrian P."/>
            <person name="Vilgalys R."/>
            <person name="Dunand C."/>
            <person name="Henrissat B."/>
            <person name="Grigoriev I.V."/>
            <person name="Hibbett D."/>
            <person name="Nagy L.G."/>
            <person name="Martin F.M."/>
        </authorList>
    </citation>
    <scope>NUCLEOTIDE SEQUENCE</scope>
    <source>
        <strain evidence="2">BED1</strain>
    </source>
</reference>
<reference evidence="2" key="1">
    <citation type="submission" date="2019-10" db="EMBL/GenBank/DDBJ databases">
        <authorList>
            <consortium name="DOE Joint Genome Institute"/>
            <person name="Kuo A."/>
            <person name="Miyauchi S."/>
            <person name="Kiss E."/>
            <person name="Drula E."/>
            <person name="Kohler A."/>
            <person name="Sanchez-Garcia M."/>
            <person name="Andreopoulos B."/>
            <person name="Barry K.W."/>
            <person name="Bonito G."/>
            <person name="Buee M."/>
            <person name="Carver A."/>
            <person name="Chen C."/>
            <person name="Cichocki N."/>
            <person name="Clum A."/>
            <person name="Culley D."/>
            <person name="Crous P.W."/>
            <person name="Fauchery L."/>
            <person name="Girlanda M."/>
            <person name="Hayes R."/>
            <person name="Keri Z."/>
            <person name="LaButti K."/>
            <person name="Lipzen A."/>
            <person name="Lombard V."/>
            <person name="Magnuson J."/>
            <person name="Maillard F."/>
            <person name="Morin E."/>
            <person name="Murat C."/>
            <person name="Nolan M."/>
            <person name="Ohm R."/>
            <person name="Pangilinan J."/>
            <person name="Pereira M."/>
            <person name="Perotto S."/>
            <person name="Peter M."/>
            <person name="Riley R."/>
            <person name="Sitrit Y."/>
            <person name="Stielow B."/>
            <person name="Szollosi G."/>
            <person name="Zifcakova L."/>
            <person name="Stursova M."/>
            <person name="Spatafora J.W."/>
            <person name="Tedersoo L."/>
            <person name="Vaario L.-M."/>
            <person name="Yamada A."/>
            <person name="Yan M."/>
            <person name="Wang P."/>
            <person name="Xu J."/>
            <person name="Bruns T."/>
            <person name="Baldrian P."/>
            <person name="Vilgalys R."/>
            <person name="Henrissat B."/>
            <person name="Grigoriev I.V."/>
            <person name="Hibbett D."/>
            <person name="Nagy L.G."/>
            <person name="Martin F.M."/>
        </authorList>
    </citation>
    <scope>NUCLEOTIDE SEQUENCE</scope>
    <source>
        <strain evidence="2">BED1</strain>
    </source>
</reference>
<keyword evidence="3" id="KW-1185">Reference proteome</keyword>
<gene>
    <name evidence="2" type="ORF">L210DRAFT_3653283</name>
</gene>
<feature type="region of interest" description="Disordered" evidence="1">
    <location>
        <begin position="338"/>
        <end position="387"/>
    </location>
</feature>
<dbReference type="AlphaFoldDB" id="A0AAD4G774"/>
<feature type="region of interest" description="Disordered" evidence="1">
    <location>
        <begin position="563"/>
        <end position="635"/>
    </location>
</feature>
<evidence type="ECO:0000313" key="3">
    <source>
        <dbReference type="Proteomes" id="UP001194468"/>
    </source>
</evidence>
<evidence type="ECO:0000256" key="1">
    <source>
        <dbReference type="SAM" id="MobiDB-lite"/>
    </source>
</evidence>
<feature type="compositionally biased region" description="Polar residues" evidence="1">
    <location>
        <begin position="338"/>
        <end position="349"/>
    </location>
</feature>
<comment type="caution">
    <text evidence="2">The sequence shown here is derived from an EMBL/GenBank/DDBJ whole genome shotgun (WGS) entry which is preliminary data.</text>
</comment>
<sequence>MPSRNYTSFWNPYFKAFAAKWPEREQLFPSIPEAELTPEQREQVTTALKDHKNKLTNWMRVHSRPKKPVIAGASKLPDLLVVEQEGRHLSPLEVFSKLYYKSHVKHLVKQETEDEKVPVDVIRKATITAWQCMQVNEPDKAEIVVEECKRRKEEREKELEDRENPTADQIAATIRRAPTLLINALQKVQKSTKWSFTLLFGGPNPDSDGSLRSGCIHLGETDVGGNFGDCYVDFDDKVMKPYHKFLMRLYPTAPDSDTPKTDCSESRTATPAPGSSVGTSADSSRTATPTPGLSVGMSADSSRTITPVPGAEHEHSGAVAPTPLANLEHSGTATVVFSTEPSRTGTPAVSESAAAVTPNPSACEPSHLLVSPSVQDTPDSDLSAPKEPAPLPSCGLTLSQPVSHEIQPSSWDLKLDTPFCFDELYAPLPGDTVSDPSTMSPFIWSHASATPFSNVPNDYSISFAPYIGHQVPVLPEFLNWNLDPGIIQVPNPQVNFALPTNERSGDNTIASTTHQTTMISYPAAGTSLMTLPVSQTTDALANSITLGGEPAMNYHPALPSLSSMISPQVGQSSEKSSLAHKRAGSESVSEGNSLGTDFGRGKRVRIASKRAEEANAIGSRKNNNDHVSGPGVHAK</sequence>
<evidence type="ECO:0000313" key="2">
    <source>
        <dbReference type="EMBL" id="KAF8425035.1"/>
    </source>
</evidence>
<proteinExistence type="predicted"/>
<accession>A0AAD4G774</accession>
<dbReference type="EMBL" id="WHUW01000098">
    <property type="protein sequence ID" value="KAF8425035.1"/>
    <property type="molecule type" value="Genomic_DNA"/>
</dbReference>
<name>A0AAD4G774_BOLED</name>
<organism evidence="2 3">
    <name type="scientific">Boletus edulis BED1</name>
    <dbReference type="NCBI Taxonomy" id="1328754"/>
    <lineage>
        <taxon>Eukaryota</taxon>
        <taxon>Fungi</taxon>
        <taxon>Dikarya</taxon>
        <taxon>Basidiomycota</taxon>
        <taxon>Agaricomycotina</taxon>
        <taxon>Agaricomycetes</taxon>
        <taxon>Agaricomycetidae</taxon>
        <taxon>Boletales</taxon>
        <taxon>Boletineae</taxon>
        <taxon>Boletaceae</taxon>
        <taxon>Boletoideae</taxon>
        <taxon>Boletus</taxon>
    </lineage>
</organism>
<feature type="compositionally biased region" description="Polar residues" evidence="1">
    <location>
        <begin position="276"/>
        <end position="291"/>
    </location>
</feature>
<feature type="region of interest" description="Disordered" evidence="1">
    <location>
        <begin position="250"/>
        <end position="324"/>
    </location>
</feature>
<dbReference type="Proteomes" id="UP001194468">
    <property type="component" value="Unassembled WGS sequence"/>
</dbReference>
<feature type="compositionally biased region" description="Polar residues" evidence="1">
    <location>
        <begin position="586"/>
        <end position="595"/>
    </location>
</feature>